<feature type="transmembrane region" description="Helical" evidence="7">
    <location>
        <begin position="422"/>
        <end position="442"/>
    </location>
</feature>
<feature type="transmembrane region" description="Helical" evidence="7">
    <location>
        <begin position="728"/>
        <end position="753"/>
    </location>
</feature>
<evidence type="ECO:0000256" key="1">
    <source>
        <dbReference type="ARBA" id="ARBA00004651"/>
    </source>
</evidence>
<dbReference type="InterPro" id="IPR025857">
    <property type="entry name" value="MacB_PCD"/>
</dbReference>
<evidence type="ECO:0000256" key="5">
    <source>
        <dbReference type="ARBA" id="ARBA00023136"/>
    </source>
</evidence>
<dbReference type="AlphaFoldDB" id="A0A7M3SU16"/>
<dbReference type="InterPro" id="IPR003838">
    <property type="entry name" value="ABC3_permease_C"/>
</dbReference>
<dbReference type="InterPro" id="IPR050250">
    <property type="entry name" value="Macrolide_Exporter_MacB"/>
</dbReference>
<keyword evidence="3 7" id="KW-0812">Transmembrane</keyword>
<comment type="similarity">
    <text evidence="6">Belongs to the ABC-4 integral membrane protein family.</text>
</comment>
<comment type="caution">
    <text evidence="10">The sequence shown here is derived from an EMBL/GenBank/DDBJ whole genome shotgun (WGS) entry which is preliminary data.</text>
</comment>
<dbReference type="Pfam" id="PF12704">
    <property type="entry name" value="MacB_PCD"/>
    <property type="match status" value="2"/>
</dbReference>
<feature type="transmembrane region" description="Helical" evidence="7">
    <location>
        <begin position="502"/>
        <end position="526"/>
    </location>
</feature>
<gene>
    <name evidence="10" type="ORF">nbrc107697_01790</name>
</gene>
<organism evidence="10 11">
    <name type="scientific">Gordonia crocea</name>
    <dbReference type="NCBI Taxonomy" id="589162"/>
    <lineage>
        <taxon>Bacteria</taxon>
        <taxon>Bacillati</taxon>
        <taxon>Actinomycetota</taxon>
        <taxon>Actinomycetes</taxon>
        <taxon>Mycobacteriales</taxon>
        <taxon>Gordoniaceae</taxon>
        <taxon>Gordonia</taxon>
    </lineage>
</organism>
<evidence type="ECO:0000256" key="2">
    <source>
        <dbReference type="ARBA" id="ARBA00022475"/>
    </source>
</evidence>
<dbReference type="PANTHER" id="PTHR30572:SF4">
    <property type="entry name" value="ABC TRANSPORTER PERMEASE YTRF"/>
    <property type="match status" value="1"/>
</dbReference>
<evidence type="ECO:0000259" key="9">
    <source>
        <dbReference type="Pfam" id="PF12704"/>
    </source>
</evidence>
<feature type="transmembrane region" description="Helical" evidence="7">
    <location>
        <begin position="333"/>
        <end position="359"/>
    </location>
</feature>
<keyword evidence="4 7" id="KW-1133">Transmembrane helix</keyword>
<feature type="transmembrane region" description="Helical" evidence="7">
    <location>
        <begin position="277"/>
        <end position="306"/>
    </location>
</feature>
<accession>A0A7M3SU16</accession>
<keyword evidence="2" id="KW-1003">Cell membrane</keyword>
<dbReference type="EMBL" id="BJOU01000001">
    <property type="protein sequence ID" value="GED96140.1"/>
    <property type="molecule type" value="Genomic_DNA"/>
</dbReference>
<evidence type="ECO:0000313" key="10">
    <source>
        <dbReference type="EMBL" id="GED96140.1"/>
    </source>
</evidence>
<feature type="domain" description="ABC3 transporter permease C-terminal" evidence="8">
    <location>
        <begin position="284"/>
        <end position="402"/>
    </location>
</feature>
<protein>
    <submittedName>
        <fullName evidence="10">ABC transporter permease</fullName>
    </submittedName>
</protein>
<feature type="transmembrane region" description="Helical" evidence="7">
    <location>
        <begin position="371"/>
        <end position="394"/>
    </location>
</feature>
<evidence type="ECO:0000256" key="7">
    <source>
        <dbReference type="SAM" id="Phobius"/>
    </source>
</evidence>
<feature type="domain" description="MacB-like periplasmic core" evidence="9">
    <location>
        <begin position="21"/>
        <end position="248"/>
    </location>
</feature>
<evidence type="ECO:0000256" key="6">
    <source>
        <dbReference type="ARBA" id="ARBA00038076"/>
    </source>
</evidence>
<dbReference type="Pfam" id="PF02687">
    <property type="entry name" value="FtsX"/>
    <property type="match status" value="2"/>
</dbReference>
<feature type="domain" description="MacB-like periplasmic core" evidence="9">
    <location>
        <begin position="502"/>
        <end position="698"/>
    </location>
</feature>
<proteinExistence type="inferred from homology"/>
<dbReference type="GO" id="GO:0022857">
    <property type="term" value="F:transmembrane transporter activity"/>
    <property type="evidence" value="ECO:0007669"/>
    <property type="project" value="TreeGrafter"/>
</dbReference>
<feature type="transmembrane region" description="Helical" evidence="7">
    <location>
        <begin position="815"/>
        <end position="838"/>
    </location>
</feature>
<comment type="subcellular location">
    <subcellularLocation>
        <location evidence="1">Cell membrane</location>
        <topology evidence="1">Multi-pass membrane protein</topology>
    </subcellularLocation>
</comment>
<dbReference type="Proteomes" id="UP000444980">
    <property type="component" value="Unassembled WGS sequence"/>
</dbReference>
<sequence length="855" mass="88587">MASVMRRVSLRNLAAHKVRLVLTVFSVVLGTAFVAGSMTFTASISNAFTSIFDKTAQGVAVQVAPRNPAEMQAVGAQASPGVPLAVVEKLRANRDRLGFDRLAVNYNGLVAVAAADGKALQTGNAPSIGTTFLPPDRAVAKGENTILPGGRGPERPGEIAINATAAEKAGLKVGSKTRVVAGQGLTQPQEVTVVGLLDWPFEVGGFVNVAFDEQTAAKLFSDGQHAGTVSLSAQPGVSDVELQRRVAELLGDTPLKIQTGDEVRQESKDAINRFLQIFTYILLAFAGIGIIVGTFLIYNTFAMIVAQRNRELALLRAIGANRRQVSRSVLTEALIVGLLGAAVGLVAGIGLAAALRAIAVATSGLPDGGLLVTPATVIVTLVIGVVVTMLSAWLPARRASSVAPVEAMRATMAEPRSLRTRTAVGAVIGIVAILITVAAATGQGVGPALAVGLGAVLLIAAVVLTAPALSGPVISVIGVITRPFGKIGQLARTNAGRNPRRTAATAFALTIGLMLVAIIGTLGATFKATIDESLDRDVLADYFVTGVNNGPVPPAVLPAVRDTPGVAEVVGAGMVVGSIDGRNVSGRGIVGGRLSDLVRYTIIDGTDVTPDGMLVDEATARTKGWKVGSVVTFTRADGTPVDVPVVGIYERNDALGPWLVGSAAYEKLMPPATQMLLGIYVLADKGVDSGQLKDRLTDATAKYLTVQVQTNQEYKSAVSSLIDQMLGVLYAMLGLALLVAVLGIVNTLALSVVERRQEIGMQRAIGMARSQVRRMIYLESVLIAIFGAVLGVVLGSGLAVALVRTLREWGIGNPVLPWSLIVQTLIGAAVVGVVAAVWPAIRASRTQPLEAIAGE</sequence>
<evidence type="ECO:0000313" key="11">
    <source>
        <dbReference type="Proteomes" id="UP000444980"/>
    </source>
</evidence>
<evidence type="ECO:0000259" key="8">
    <source>
        <dbReference type="Pfam" id="PF02687"/>
    </source>
</evidence>
<evidence type="ECO:0000256" key="4">
    <source>
        <dbReference type="ARBA" id="ARBA00022989"/>
    </source>
</evidence>
<name>A0A7M3SU16_9ACTN</name>
<keyword evidence="5 7" id="KW-0472">Membrane</keyword>
<feature type="transmembrane region" description="Helical" evidence="7">
    <location>
        <begin position="448"/>
        <end position="481"/>
    </location>
</feature>
<reference evidence="11" key="1">
    <citation type="submission" date="2019-06" db="EMBL/GenBank/DDBJ databases">
        <title>Gordonia isolated from sludge of a wastewater treatment plant.</title>
        <authorList>
            <person name="Tamura T."/>
            <person name="Aoyama K."/>
            <person name="Kang Y."/>
            <person name="Saito S."/>
            <person name="Akiyama N."/>
            <person name="Yazawa K."/>
            <person name="Gonoi T."/>
            <person name="Mikami Y."/>
        </authorList>
    </citation>
    <scope>NUCLEOTIDE SEQUENCE [LARGE SCALE GENOMIC DNA]</scope>
    <source>
        <strain evidence="11">NBRC 107697</strain>
    </source>
</reference>
<keyword evidence="11" id="KW-1185">Reference proteome</keyword>
<feature type="transmembrane region" description="Helical" evidence="7">
    <location>
        <begin position="776"/>
        <end position="803"/>
    </location>
</feature>
<dbReference type="PANTHER" id="PTHR30572">
    <property type="entry name" value="MEMBRANE COMPONENT OF TRANSPORTER-RELATED"/>
    <property type="match status" value="1"/>
</dbReference>
<evidence type="ECO:0000256" key="3">
    <source>
        <dbReference type="ARBA" id="ARBA00022692"/>
    </source>
</evidence>
<dbReference type="GO" id="GO:0005886">
    <property type="term" value="C:plasma membrane"/>
    <property type="evidence" value="ECO:0007669"/>
    <property type="project" value="UniProtKB-SubCell"/>
</dbReference>
<feature type="domain" description="ABC3 transporter permease C-terminal" evidence="8">
    <location>
        <begin position="731"/>
        <end position="848"/>
    </location>
</feature>